<name>D6TBB5_KTERA</name>
<dbReference type="Proteomes" id="UP000004508">
    <property type="component" value="Unassembled WGS sequence"/>
</dbReference>
<evidence type="ECO:0000313" key="1">
    <source>
        <dbReference type="EMBL" id="EFH87899.1"/>
    </source>
</evidence>
<gene>
    <name evidence="1" type="ORF">Krac_9250</name>
</gene>
<sequence length="89" mass="10514">MGDQPASVGVPEWVRVRAERSEVMWRERENQRGYHVENSKGVSPGKFVRGERLGVVCLCLPWDWRQSVPWGKWQLVASEWSPVWRLYFL</sequence>
<dbReference type="AlphaFoldDB" id="D6TBB5"/>
<comment type="caution">
    <text evidence="1">The sequence shown here is derived from an EMBL/GenBank/DDBJ whole genome shotgun (WGS) entry which is preliminary data.</text>
</comment>
<proteinExistence type="predicted"/>
<organism evidence="1 2">
    <name type="scientific">Ktedonobacter racemifer DSM 44963</name>
    <dbReference type="NCBI Taxonomy" id="485913"/>
    <lineage>
        <taxon>Bacteria</taxon>
        <taxon>Bacillati</taxon>
        <taxon>Chloroflexota</taxon>
        <taxon>Ktedonobacteria</taxon>
        <taxon>Ktedonobacterales</taxon>
        <taxon>Ktedonobacteraceae</taxon>
        <taxon>Ktedonobacter</taxon>
    </lineage>
</organism>
<dbReference type="EMBL" id="ADVG01000001">
    <property type="protein sequence ID" value="EFH87899.1"/>
    <property type="molecule type" value="Genomic_DNA"/>
</dbReference>
<accession>D6TBB5</accession>
<dbReference type="InParanoid" id="D6TBB5"/>
<protein>
    <submittedName>
        <fullName evidence="1">Uncharacterized protein</fullName>
    </submittedName>
</protein>
<reference evidence="1 2" key="1">
    <citation type="journal article" date="2011" name="Stand. Genomic Sci.">
        <title>Non-contiguous finished genome sequence and contextual data of the filamentous soil bacterium Ktedonobacter racemifer type strain (SOSP1-21).</title>
        <authorList>
            <person name="Chang Y.J."/>
            <person name="Land M."/>
            <person name="Hauser L."/>
            <person name="Chertkov O."/>
            <person name="Del Rio T.G."/>
            <person name="Nolan M."/>
            <person name="Copeland A."/>
            <person name="Tice H."/>
            <person name="Cheng J.F."/>
            <person name="Lucas S."/>
            <person name="Han C."/>
            <person name="Goodwin L."/>
            <person name="Pitluck S."/>
            <person name="Ivanova N."/>
            <person name="Ovchinikova G."/>
            <person name="Pati A."/>
            <person name="Chen A."/>
            <person name="Palaniappan K."/>
            <person name="Mavromatis K."/>
            <person name="Liolios K."/>
            <person name="Brettin T."/>
            <person name="Fiebig A."/>
            <person name="Rohde M."/>
            <person name="Abt B."/>
            <person name="Goker M."/>
            <person name="Detter J.C."/>
            <person name="Woyke T."/>
            <person name="Bristow J."/>
            <person name="Eisen J.A."/>
            <person name="Markowitz V."/>
            <person name="Hugenholtz P."/>
            <person name="Kyrpides N.C."/>
            <person name="Klenk H.P."/>
            <person name="Lapidus A."/>
        </authorList>
    </citation>
    <scope>NUCLEOTIDE SEQUENCE [LARGE SCALE GENOMIC DNA]</scope>
    <source>
        <strain evidence="2">DSM 44963</strain>
    </source>
</reference>
<keyword evidence="2" id="KW-1185">Reference proteome</keyword>
<evidence type="ECO:0000313" key="2">
    <source>
        <dbReference type="Proteomes" id="UP000004508"/>
    </source>
</evidence>